<dbReference type="EMBL" id="JAINUG010000120">
    <property type="protein sequence ID" value="KAJ8395011.1"/>
    <property type="molecule type" value="Genomic_DNA"/>
</dbReference>
<dbReference type="AlphaFoldDB" id="A0AAD7S2Z3"/>
<evidence type="ECO:0000313" key="3">
    <source>
        <dbReference type="Proteomes" id="UP001221898"/>
    </source>
</evidence>
<evidence type="ECO:0000313" key="2">
    <source>
        <dbReference type="EMBL" id="KAJ8395011.1"/>
    </source>
</evidence>
<name>A0AAD7S2Z3_9TELE</name>
<feature type="region of interest" description="Disordered" evidence="1">
    <location>
        <begin position="136"/>
        <end position="155"/>
    </location>
</feature>
<protein>
    <submittedName>
        <fullName evidence="2">Uncharacterized protein</fullName>
    </submittedName>
</protein>
<reference evidence="2" key="1">
    <citation type="journal article" date="2023" name="Science">
        <title>Genome structures resolve the early diversification of teleost fishes.</title>
        <authorList>
            <person name="Parey E."/>
            <person name="Louis A."/>
            <person name="Montfort J."/>
            <person name="Bouchez O."/>
            <person name="Roques C."/>
            <person name="Iampietro C."/>
            <person name="Lluch J."/>
            <person name="Castinel A."/>
            <person name="Donnadieu C."/>
            <person name="Desvignes T."/>
            <person name="Floi Bucao C."/>
            <person name="Jouanno E."/>
            <person name="Wen M."/>
            <person name="Mejri S."/>
            <person name="Dirks R."/>
            <person name="Jansen H."/>
            <person name="Henkel C."/>
            <person name="Chen W.J."/>
            <person name="Zahm M."/>
            <person name="Cabau C."/>
            <person name="Klopp C."/>
            <person name="Thompson A.W."/>
            <person name="Robinson-Rechavi M."/>
            <person name="Braasch I."/>
            <person name="Lecointre G."/>
            <person name="Bobe J."/>
            <person name="Postlethwait J.H."/>
            <person name="Berthelot C."/>
            <person name="Roest Crollius H."/>
            <person name="Guiguen Y."/>
        </authorList>
    </citation>
    <scope>NUCLEOTIDE SEQUENCE</scope>
    <source>
        <strain evidence="2">NC1722</strain>
    </source>
</reference>
<organism evidence="2 3">
    <name type="scientific">Aldrovandia affinis</name>
    <dbReference type="NCBI Taxonomy" id="143900"/>
    <lineage>
        <taxon>Eukaryota</taxon>
        <taxon>Metazoa</taxon>
        <taxon>Chordata</taxon>
        <taxon>Craniata</taxon>
        <taxon>Vertebrata</taxon>
        <taxon>Euteleostomi</taxon>
        <taxon>Actinopterygii</taxon>
        <taxon>Neopterygii</taxon>
        <taxon>Teleostei</taxon>
        <taxon>Notacanthiformes</taxon>
        <taxon>Halosauridae</taxon>
        <taxon>Aldrovandia</taxon>
    </lineage>
</organism>
<feature type="region of interest" description="Disordered" evidence="1">
    <location>
        <begin position="78"/>
        <end position="103"/>
    </location>
</feature>
<keyword evidence="3" id="KW-1185">Reference proteome</keyword>
<accession>A0AAD7S2Z3</accession>
<gene>
    <name evidence="2" type="ORF">AAFF_G00039620</name>
</gene>
<sequence length="155" mass="16065">MLPPGRLSKFPAQRDCRCSVPPPRLRGDPRGSTAAGPALCASGALFRCAVGGMGSEGEKKGCLFPGPCGALLVVEGDGSKVGHSASTPPKRPDPLPPPSLGVDGRGCVIQSLDKFGGCAQRVGSLNVKPPRLMPLSSHTRPACWPRRDEKEATPC</sequence>
<comment type="caution">
    <text evidence="2">The sequence shown here is derived from an EMBL/GenBank/DDBJ whole genome shotgun (WGS) entry which is preliminary data.</text>
</comment>
<feature type="region of interest" description="Disordered" evidence="1">
    <location>
        <begin position="1"/>
        <end position="34"/>
    </location>
</feature>
<feature type="compositionally biased region" description="Basic and acidic residues" evidence="1">
    <location>
        <begin position="145"/>
        <end position="155"/>
    </location>
</feature>
<proteinExistence type="predicted"/>
<dbReference type="Proteomes" id="UP001221898">
    <property type="component" value="Unassembled WGS sequence"/>
</dbReference>
<evidence type="ECO:0000256" key="1">
    <source>
        <dbReference type="SAM" id="MobiDB-lite"/>
    </source>
</evidence>